<comment type="caution">
    <text evidence="9">The sequence shown here is derived from an EMBL/GenBank/DDBJ whole genome shotgun (WGS) entry which is preliminary data.</text>
</comment>
<evidence type="ECO:0000256" key="2">
    <source>
        <dbReference type="ARBA" id="ARBA00022475"/>
    </source>
</evidence>
<dbReference type="Pfam" id="PF18955">
    <property type="entry name" value="DUF5698"/>
    <property type="match status" value="1"/>
</dbReference>
<reference evidence="9" key="1">
    <citation type="journal article" date="2014" name="Int. J. Syst. Evol. Microbiol.">
        <title>Complete genome sequence of Corynebacterium casei LMG S-19264T (=DSM 44701T), isolated from a smear-ripened cheese.</title>
        <authorList>
            <consortium name="US DOE Joint Genome Institute (JGI-PGF)"/>
            <person name="Walter F."/>
            <person name="Albersmeier A."/>
            <person name="Kalinowski J."/>
            <person name="Ruckert C."/>
        </authorList>
    </citation>
    <scope>NUCLEOTIDE SEQUENCE</scope>
    <source>
        <strain evidence="9">CGMCC 1.14988</strain>
    </source>
</reference>
<dbReference type="Pfam" id="PF10035">
    <property type="entry name" value="DUF2179"/>
    <property type="match status" value="1"/>
</dbReference>
<feature type="domain" description="DUF5698" evidence="8">
    <location>
        <begin position="41"/>
        <end position="95"/>
    </location>
</feature>
<organism evidence="9 10">
    <name type="scientific">Egicoccus halophilus</name>
    <dbReference type="NCBI Taxonomy" id="1670830"/>
    <lineage>
        <taxon>Bacteria</taxon>
        <taxon>Bacillati</taxon>
        <taxon>Actinomycetota</taxon>
        <taxon>Nitriliruptoria</taxon>
        <taxon>Egicoccales</taxon>
        <taxon>Egicoccaceae</taxon>
        <taxon>Egicoccus</taxon>
    </lineage>
</organism>
<name>A0A8J3ES99_9ACTN</name>
<dbReference type="InterPro" id="IPR022930">
    <property type="entry name" value="UPF0316"/>
</dbReference>
<dbReference type="RefSeq" id="WP_130649129.1">
    <property type="nucleotide sequence ID" value="NZ_BMHA01000007.1"/>
</dbReference>
<dbReference type="InterPro" id="IPR044035">
    <property type="entry name" value="DUF5698"/>
</dbReference>
<evidence type="ECO:0000256" key="3">
    <source>
        <dbReference type="ARBA" id="ARBA00022692"/>
    </source>
</evidence>
<dbReference type="PANTHER" id="PTHR40060">
    <property type="entry name" value="UPF0316 PROTEIN YEBE"/>
    <property type="match status" value="1"/>
</dbReference>
<gene>
    <name evidence="9" type="ORF">GCM10011354_21310</name>
</gene>
<evidence type="ECO:0000259" key="8">
    <source>
        <dbReference type="Pfam" id="PF18955"/>
    </source>
</evidence>
<sequence>MFDPAIADAALADATDLWQLLWPAVAIALLRIGDVSLNVFKTVFVVQQRRWLAATTSGLEAGTWLAAAGIVFADMTPLRTAGFVVGVAAGTFVGVQLTGRLRLGMATVRVYADATRCDEVGRPLDLGHGIARAIHAAGFGATVFRGTGYKGDVDMVLATVRRRDADRVLAIARAVDEQSFAAIDNAVHPAPVPGVTPAGRV</sequence>
<feature type="transmembrane region" description="Helical" evidence="6">
    <location>
        <begin position="78"/>
        <end position="99"/>
    </location>
</feature>
<keyword evidence="2" id="KW-1003">Cell membrane</keyword>
<evidence type="ECO:0000256" key="6">
    <source>
        <dbReference type="SAM" id="Phobius"/>
    </source>
</evidence>
<dbReference type="PANTHER" id="PTHR40060:SF1">
    <property type="entry name" value="UPF0316 PROTEIN YEBE"/>
    <property type="match status" value="1"/>
</dbReference>
<protein>
    <recommendedName>
        <fullName evidence="11">DUF5698 domain-containing protein</fullName>
    </recommendedName>
</protein>
<dbReference type="AlphaFoldDB" id="A0A8J3ES99"/>
<keyword evidence="10" id="KW-1185">Reference proteome</keyword>
<feature type="domain" description="DUF2179" evidence="7">
    <location>
        <begin position="139"/>
        <end position="186"/>
    </location>
</feature>
<evidence type="ECO:0000256" key="1">
    <source>
        <dbReference type="ARBA" id="ARBA00004651"/>
    </source>
</evidence>
<dbReference type="GO" id="GO:0005886">
    <property type="term" value="C:plasma membrane"/>
    <property type="evidence" value="ECO:0007669"/>
    <property type="project" value="UniProtKB-SubCell"/>
</dbReference>
<evidence type="ECO:0000313" key="9">
    <source>
        <dbReference type="EMBL" id="GGI06881.1"/>
    </source>
</evidence>
<evidence type="ECO:0000313" key="10">
    <source>
        <dbReference type="Proteomes" id="UP000650511"/>
    </source>
</evidence>
<dbReference type="InterPro" id="IPR019264">
    <property type="entry name" value="DUF2179"/>
</dbReference>
<reference evidence="9" key="2">
    <citation type="submission" date="2020-09" db="EMBL/GenBank/DDBJ databases">
        <authorList>
            <person name="Sun Q."/>
            <person name="Zhou Y."/>
        </authorList>
    </citation>
    <scope>NUCLEOTIDE SEQUENCE</scope>
    <source>
        <strain evidence="9">CGMCC 1.14988</strain>
    </source>
</reference>
<keyword evidence="4 6" id="KW-1133">Transmembrane helix</keyword>
<evidence type="ECO:0000256" key="4">
    <source>
        <dbReference type="ARBA" id="ARBA00022989"/>
    </source>
</evidence>
<comment type="subcellular location">
    <subcellularLocation>
        <location evidence="1">Cell membrane</location>
        <topology evidence="1">Multi-pass membrane protein</topology>
    </subcellularLocation>
</comment>
<keyword evidence="5 6" id="KW-0472">Membrane</keyword>
<proteinExistence type="predicted"/>
<feature type="transmembrane region" description="Helical" evidence="6">
    <location>
        <begin position="20"/>
        <end position="40"/>
    </location>
</feature>
<evidence type="ECO:0000256" key="5">
    <source>
        <dbReference type="ARBA" id="ARBA00023136"/>
    </source>
</evidence>
<keyword evidence="3 6" id="KW-0812">Transmembrane</keyword>
<dbReference type="EMBL" id="BMHA01000007">
    <property type="protein sequence ID" value="GGI06881.1"/>
    <property type="molecule type" value="Genomic_DNA"/>
</dbReference>
<accession>A0A8J3ES99</accession>
<feature type="transmembrane region" description="Helical" evidence="6">
    <location>
        <begin position="52"/>
        <end position="72"/>
    </location>
</feature>
<dbReference type="OrthoDB" id="48231at2"/>
<dbReference type="Proteomes" id="UP000650511">
    <property type="component" value="Unassembled WGS sequence"/>
</dbReference>
<evidence type="ECO:0008006" key="11">
    <source>
        <dbReference type="Google" id="ProtNLM"/>
    </source>
</evidence>
<evidence type="ECO:0000259" key="7">
    <source>
        <dbReference type="Pfam" id="PF10035"/>
    </source>
</evidence>